<dbReference type="RefSeq" id="WP_023055442.1">
    <property type="nucleotide sequence ID" value="NZ_JAUSTN010000003.1"/>
</dbReference>
<accession>A0ABU0AVX8</accession>
<keyword evidence="1" id="KW-0812">Transmembrane</keyword>
<keyword evidence="3" id="KW-1185">Reference proteome</keyword>
<name>A0ABU0AVX8_9FIRM</name>
<dbReference type="Proteomes" id="UP001236559">
    <property type="component" value="Unassembled WGS sequence"/>
</dbReference>
<feature type="transmembrane region" description="Helical" evidence="1">
    <location>
        <begin position="16"/>
        <end position="34"/>
    </location>
</feature>
<feature type="transmembrane region" description="Helical" evidence="1">
    <location>
        <begin position="184"/>
        <end position="205"/>
    </location>
</feature>
<organism evidence="2 3">
    <name type="scientific">Peptoniphilus koenoeneniae</name>
    <dbReference type="NCBI Taxonomy" id="507751"/>
    <lineage>
        <taxon>Bacteria</taxon>
        <taxon>Bacillati</taxon>
        <taxon>Bacillota</taxon>
        <taxon>Tissierellia</taxon>
        <taxon>Tissierellales</taxon>
        <taxon>Peptoniphilaceae</taxon>
        <taxon>Peptoniphilus</taxon>
    </lineage>
</organism>
<dbReference type="Pfam" id="PF13346">
    <property type="entry name" value="ABC2_membrane_5"/>
    <property type="match status" value="1"/>
</dbReference>
<reference evidence="2 3" key="1">
    <citation type="submission" date="2023-07" db="EMBL/GenBank/DDBJ databases">
        <title>Genomic Encyclopedia of Type Strains, Phase IV (KMG-IV): sequencing the most valuable type-strain genomes for metagenomic binning, comparative biology and taxonomic classification.</title>
        <authorList>
            <person name="Goeker M."/>
        </authorList>
    </citation>
    <scope>NUCLEOTIDE SEQUENCE [LARGE SCALE GENOMIC DNA]</scope>
    <source>
        <strain evidence="2 3">DSM 22616</strain>
    </source>
</reference>
<evidence type="ECO:0000256" key="1">
    <source>
        <dbReference type="SAM" id="Phobius"/>
    </source>
</evidence>
<feature type="transmembrane region" description="Helical" evidence="1">
    <location>
        <begin position="117"/>
        <end position="136"/>
    </location>
</feature>
<dbReference type="InterPro" id="IPR025699">
    <property type="entry name" value="ABC2_memb-like"/>
</dbReference>
<gene>
    <name evidence="2" type="ORF">J2S72_000625</name>
</gene>
<evidence type="ECO:0000313" key="3">
    <source>
        <dbReference type="Proteomes" id="UP001236559"/>
    </source>
</evidence>
<evidence type="ECO:0000313" key="2">
    <source>
        <dbReference type="EMBL" id="MDQ0274608.1"/>
    </source>
</evidence>
<sequence length="217" mass="24807">MTGLFLKDIYLSNKKINLFLLFPLIFILSLGITYVSGDFIPAFIAFIIVCAFVVNMASEAEVKDKTLSYVKTLPVSSINIVFSKFLVSAFLFIILSLLNFLAVLICKKIGRIDENTISFLLIINGFIFLILMLYSILRITLDYNKSKFLLIFLSFFPNLFLKATDKLFPHALKNIKMFFINKSMIFNISIGIFTTFIILSLAILYESKKVSLNKFLH</sequence>
<dbReference type="EMBL" id="JAUSTN010000003">
    <property type="protein sequence ID" value="MDQ0274608.1"/>
    <property type="molecule type" value="Genomic_DNA"/>
</dbReference>
<keyword evidence="1" id="KW-0472">Membrane</keyword>
<feature type="transmembrane region" description="Helical" evidence="1">
    <location>
        <begin position="40"/>
        <end position="57"/>
    </location>
</feature>
<keyword evidence="1" id="KW-1133">Transmembrane helix</keyword>
<comment type="caution">
    <text evidence="2">The sequence shown here is derived from an EMBL/GenBank/DDBJ whole genome shotgun (WGS) entry which is preliminary data.</text>
</comment>
<protein>
    <submittedName>
        <fullName evidence="2">ABC-type transport system involved in multi-copper enzyme maturation permease subunit</fullName>
    </submittedName>
</protein>
<feature type="transmembrane region" description="Helical" evidence="1">
    <location>
        <begin position="78"/>
        <end position="105"/>
    </location>
</feature>
<proteinExistence type="predicted"/>